<proteinExistence type="inferred from homology"/>
<dbReference type="GO" id="GO:0016829">
    <property type="term" value="F:lyase activity"/>
    <property type="evidence" value="ECO:0007669"/>
    <property type="project" value="UniProtKB-KW"/>
</dbReference>
<sequence>MSFVEVWEIFSSIQGESTFAGLPCVFVRLSGCNLSCDYCDTQDAATGTGERMSVDDIVSKVKKYKIPLVEVTGGEPLLQVGVLELLEKLNDAGLKILVETNGSVKIEKFDRRARYIVDIKTPGSGEGGSFDDRNFATLSARDEVKFVITSKADFEWAVAICKKYRLTEKTAVLFSPAYGKVELVDLAGWIMSSNLPVRLNLQLHKYIFGPDAKGV</sequence>
<dbReference type="EC" id="4.3.99.3" evidence="9"/>
<name>A0A3B1CFL0_9ZZZZ</name>
<evidence type="ECO:0000256" key="1">
    <source>
        <dbReference type="ARBA" id="ARBA00022485"/>
    </source>
</evidence>
<reference evidence="9" key="1">
    <citation type="submission" date="2018-06" db="EMBL/GenBank/DDBJ databases">
        <authorList>
            <person name="Zhirakovskaya E."/>
        </authorList>
    </citation>
    <scope>NUCLEOTIDE SEQUENCE</scope>
</reference>
<dbReference type="SFLD" id="SFLDS00029">
    <property type="entry name" value="Radical_SAM"/>
    <property type="match status" value="1"/>
</dbReference>
<evidence type="ECO:0000256" key="5">
    <source>
        <dbReference type="ARBA" id="ARBA00023004"/>
    </source>
</evidence>
<dbReference type="PROSITE" id="PS51918">
    <property type="entry name" value="RADICAL_SAM"/>
    <property type="match status" value="1"/>
</dbReference>
<accession>A0A3B1CFL0</accession>
<dbReference type="InterPro" id="IPR024924">
    <property type="entry name" value="7-CO-7-deazaguanine_synth-like"/>
</dbReference>
<dbReference type="EMBL" id="UOGC01000054">
    <property type="protein sequence ID" value="VAX17545.1"/>
    <property type="molecule type" value="Genomic_DNA"/>
</dbReference>
<dbReference type="HAMAP" id="MF_00917">
    <property type="entry name" value="QueE"/>
    <property type="match status" value="1"/>
</dbReference>
<dbReference type="PIRSF" id="PIRSF000370">
    <property type="entry name" value="QueE"/>
    <property type="match status" value="1"/>
</dbReference>
<organism evidence="9">
    <name type="scientific">hydrothermal vent metagenome</name>
    <dbReference type="NCBI Taxonomy" id="652676"/>
    <lineage>
        <taxon>unclassified sequences</taxon>
        <taxon>metagenomes</taxon>
        <taxon>ecological metagenomes</taxon>
    </lineage>
</organism>
<dbReference type="CDD" id="cd01335">
    <property type="entry name" value="Radical_SAM"/>
    <property type="match status" value="1"/>
</dbReference>
<gene>
    <name evidence="9" type="ORF">MNBD_NITROSPINAE01-965</name>
</gene>
<keyword evidence="3" id="KW-0479">Metal-binding</keyword>
<keyword evidence="2" id="KW-0949">S-adenosyl-L-methionine</keyword>
<dbReference type="InterPro" id="IPR058240">
    <property type="entry name" value="rSAM_sf"/>
</dbReference>
<dbReference type="Gene3D" id="3.20.20.70">
    <property type="entry name" value="Aldolase class I"/>
    <property type="match status" value="1"/>
</dbReference>
<evidence type="ECO:0000256" key="4">
    <source>
        <dbReference type="ARBA" id="ARBA00022842"/>
    </source>
</evidence>
<dbReference type="GO" id="GO:0046872">
    <property type="term" value="F:metal ion binding"/>
    <property type="evidence" value="ECO:0007669"/>
    <property type="project" value="UniProtKB-KW"/>
</dbReference>
<evidence type="ECO:0000313" key="9">
    <source>
        <dbReference type="EMBL" id="VAX17545.1"/>
    </source>
</evidence>
<evidence type="ECO:0000256" key="2">
    <source>
        <dbReference type="ARBA" id="ARBA00022691"/>
    </source>
</evidence>
<evidence type="ECO:0000259" key="8">
    <source>
        <dbReference type="PROSITE" id="PS51918"/>
    </source>
</evidence>
<dbReference type="PANTHER" id="PTHR42836">
    <property type="entry name" value="7-CARBOXY-7-DEAZAGUANINE SYNTHASE"/>
    <property type="match status" value="1"/>
</dbReference>
<keyword evidence="7 9" id="KW-0456">Lyase</keyword>
<dbReference type="SUPFAM" id="SSF102114">
    <property type="entry name" value="Radical SAM enzymes"/>
    <property type="match status" value="1"/>
</dbReference>
<dbReference type="Pfam" id="PF04055">
    <property type="entry name" value="Radical_SAM"/>
    <property type="match status" value="1"/>
</dbReference>
<keyword evidence="5" id="KW-0408">Iron</keyword>
<feature type="domain" description="Radical SAM core" evidence="8">
    <location>
        <begin position="19"/>
        <end position="211"/>
    </location>
</feature>
<keyword evidence="4" id="KW-0460">Magnesium</keyword>
<dbReference type="AlphaFoldDB" id="A0A3B1CFL0"/>
<dbReference type="InterPro" id="IPR007197">
    <property type="entry name" value="rSAM"/>
</dbReference>
<dbReference type="InterPro" id="IPR013785">
    <property type="entry name" value="Aldolase_TIM"/>
</dbReference>
<evidence type="ECO:0000256" key="7">
    <source>
        <dbReference type="ARBA" id="ARBA00023239"/>
    </source>
</evidence>
<evidence type="ECO:0000256" key="6">
    <source>
        <dbReference type="ARBA" id="ARBA00023014"/>
    </source>
</evidence>
<keyword evidence="6" id="KW-0411">Iron-sulfur</keyword>
<protein>
    <submittedName>
        <fullName evidence="9">7-carboxy-7-deazaguanine synthase</fullName>
        <ecNumber evidence="9">4.3.99.3</ecNumber>
    </submittedName>
</protein>
<dbReference type="PANTHER" id="PTHR42836:SF1">
    <property type="entry name" value="7-CARBOXY-7-DEAZAGUANINE SYNTHASE"/>
    <property type="match status" value="1"/>
</dbReference>
<dbReference type="GO" id="GO:0051539">
    <property type="term" value="F:4 iron, 4 sulfur cluster binding"/>
    <property type="evidence" value="ECO:0007669"/>
    <property type="project" value="UniProtKB-KW"/>
</dbReference>
<keyword evidence="1" id="KW-0004">4Fe-4S</keyword>
<evidence type="ECO:0000256" key="3">
    <source>
        <dbReference type="ARBA" id="ARBA00022723"/>
    </source>
</evidence>